<gene>
    <name evidence="1" type="ORF">PSON_ATCC_30995.1.T0300227</name>
</gene>
<evidence type="ECO:0000313" key="1">
    <source>
        <dbReference type="EMBL" id="CAD8073299.1"/>
    </source>
</evidence>
<comment type="caution">
    <text evidence="1">The sequence shown here is derived from an EMBL/GenBank/DDBJ whole genome shotgun (WGS) entry which is preliminary data.</text>
</comment>
<keyword evidence="2" id="KW-1185">Reference proteome</keyword>
<organism evidence="1 2">
    <name type="scientific">Paramecium sonneborni</name>
    <dbReference type="NCBI Taxonomy" id="65129"/>
    <lineage>
        <taxon>Eukaryota</taxon>
        <taxon>Sar</taxon>
        <taxon>Alveolata</taxon>
        <taxon>Ciliophora</taxon>
        <taxon>Intramacronucleata</taxon>
        <taxon>Oligohymenophorea</taxon>
        <taxon>Peniculida</taxon>
        <taxon>Parameciidae</taxon>
        <taxon>Paramecium</taxon>
    </lineage>
</organism>
<sequence length="93" mass="10720">MNNQTQFSNPVYQSVQTPMMTMYSNIFTSQTPFPSSKGITQEPLVTAMDPIIEDRTSAEFGQHSRHISLNYKIVENDLRKIVEKRNYVACNIF</sequence>
<dbReference type="Proteomes" id="UP000692954">
    <property type="component" value="Unassembled WGS sequence"/>
</dbReference>
<proteinExistence type="predicted"/>
<accession>A0A8S1M184</accession>
<dbReference type="AlphaFoldDB" id="A0A8S1M184"/>
<dbReference type="EMBL" id="CAJJDN010000030">
    <property type="protein sequence ID" value="CAD8073299.1"/>
    <property type="molecule type" value="Genomic_DNA"/>
</dbReference>
<protein>
    <submittedName>
        <fullName evidence="1">Uncharacterized protein</fullName>
    </submittedName>
</protein>
<name>A0A8S1M184_9CILI</name>
<reference evidence="1" key="1">
    <citation type="submission" date="2021-01" db="EMBL/GenBank/DDBJ databases">
        <authorList>
            <consortium name="Genoscope - CEA"/>
            <person name="William W."/>
        </authorList>
    </citation>
    <scope>NUCLEOTIDE SEQUENCE</scope>
</reference>
<evidence type="ECO:0000313" key="2">
    <source>
        <dbReference type="Proteomes" id="UP000692954"/>
    </source>
</evidence>
<dbReference type="OrthoDB" id="285828at2759"/>